<feature type="transmembrane region" description="Helical" evidence="11">
    <location>
        <begin position="101"/>
        <end position="119"/>
    </location>
</feature>
<dbReference type="AlphaFoldDB" id="A0A1L8FC05"/>
<sequence>MESSNKTSVTNFILLGLSDVPHLQAICFLLFLLIYTITLLGNFLIIVVVGFAKLCSPMYFFLSNLSCVDICLSSTVVPRILVSTLSHDTSISFLGCAAQEYFLAALGATECMILAIMAYDRYTAICHPLHYNTIMNKTFCIYLTLGSWTVSFLNSVIHAFLTFKLPFCRSNKINHFFCEMPPLFRLSCKETLFNEILMYIAAGLMALSSFILTLISYIHIISSILKIKSTRRREKTFYTCASHLIVVMLFYGNILIVYMQPHSTFFPKRDRAVSIFYTAVTPMLNPIIYSIRNQVFLGALRKLVNKKMFLSRLLKIAIT</sequence>
<evidence type="ECO:0000256" key="5">
    <source>
        <dbReference type="ARBA" id="ARBA00022989"/>
    </source>
</evidence>
<feature type="transmembrane region" description="Helical" evidence="11">
    <location>
        <begin position="139"/>
        <end position="161"/>
    </location>
</feature>
<dbReference type="PANTHER" id="PTHR26452">
    <property type="entry name" value="OLFACTORY RECEPTOR"/>
    <property type="match status" value="1"/>
</dbReference>
<accession>A0A1L8FC05</accession>
<dbReference type="GO" id="GO:0005549">
    <property type="term" value="F:odorant binding"/>
    <property type="evidence" value="ECO:0000318"/>
    <property type="project" value="GO_Central"/>
</dbReference>
<feature type="transmembrane region" description="Helical" evidence="11">
    <location>
        <begin position="272"/>
        <end position="291"/>
    </location>
</feature>
<evidence type="ECO:0000256" key="4">
    <source>
        <dbReference type="ARBA" id="ARBA00022725"/>
    </source>
</evidence>
<keyword evidence="8 10" id="KW-0675">Receptor</keyword>
<dbReference type="InterPro" id="IPR050516">
    <property type="entry name" value="Olfactory_GPCR"/>
</dbReference>
<dbReference type="PROSITE" id="PS00237">
    <property type="entry name" value="G_PROTEIN_RECEP_F1_1"/>
    <property type="match status" value="1"/>
</dbReference>
<dbReference type="GeneID" id="108699078"/>
<name>A0A1L8FC05_XENLA</name>
<dbReference type="SUPFAM" id="SSF81321">
    <property type="entry name" value="Family A G protein-coupled receptor-like"/>
    <property type="match status" value="1"/>
</dbReference>
<keyword evidence="9 10" id="KW-0807">Transducer</keyword>
<keyword evidence="2 11" id="KW-1003">Cell membrane</keyword>
<keyword evidence="4 11" id="KW-0552">Olfaction</keyword>
<feature type="transmembrane region" description="Helical" evidence="11">
    <location>
        <begin position="59"/>
        <end position="81"/>
    </location>
</feature>
<keyword evidence="11" id="KW-0716">Sensory transduction</keyword>
<keyword evidence="3 10" id="KW-0812">Transmembrane</keyword>
<dbReference type="GO" id="GO:0004930">
    <property type="term" value="F:G protein-coupled receptor activity"/>
    <property type="evidence" value="ECO:0007669"/>
    <property type="project" value="UniProtKB-KW"/>
</dbReference>
<protein>
    <recommendedName>
        <fullName evidence="11">Olfactory receptor</fullName>
    </recommendedName>
</protein>
<dbReference type="OMA" id="EHINQTA"/>
<evidence type="ECO:0000256" key="10">
    <source>
        <dbReference type="RuleBase" id="RU000688"/>
    </source>
</evidence>
<feature type="transmembrane region" description="Helical" evidence="11">
    <location>
        <begin position="23"/>
        <end position="52"/>
    </location>
</feature>
<keyword evidence="5 11" id="KW-1133">Transmembrane helix</keyword>
<dbReference type="Proteomes" id="UP000186698">
    <property type="component" value="Chromosome 8L"/>
</dbReference>
<dbReference type="KEGG" id="xla:108699078"/>
<dbReference type="OrthoDB" id="10387003at2759"/>
<evidence type="ECO:0000256" key="7">
    <source>
        <dbReference type="ARBA" id="ARBA00023136"/>
    </source>
</evidence>
<dbReference type="CDD" id="cd13954">
    <property type="entry name" value="7tmA_OR"/>
    <property type="match status" value="1"/>
</dbReference>
<dbReference type="RefSeq" id="XP_018086429.1">
    <property type="nucleotide sequence ID" value="XM_018230940.1"/>
</dbReference>
<reference evidence="14" key="1">
    <citation type="submission" date="2025-08" db="UniProtKB">
        <authorList>
            <consortium name="RefSeq"/>
        </authorList>
    </citation>
    <scope>IDENTIFICATION</scope>
    <source>
        <strain evidence="14">J_2021</strain>
        <tissue evidence="14">Erythrocytes</tissue>
    </source>
</reference>
<comment type="similarity">
    <text evidence="10">Belongs to the G-protein coupled receptor 1 family.</text>
</comment>
<evidence type="ECO:0000313" key="14">
    <source>
        <dbReference type="RefSeq" id="XP_018086429.1"/>
    </source>
</evidence>
<dbReference type="Pfam" id="PF13853">
    <property type="entry name" value="7tm_4"/>
    <property type="match status" value="1"/>
</dbReference>
<evidence type="ECO:0000256" key="11">
    <source>
        <dbReference type="RuleBase" id="RU363047"/>
    </source>
</evidence>
<feature type="domain" description="G-protein coupled receptors family 1 profile" evidence="12">
    <location>
        <begin position="41"/>
        <end position="289"/>
    </location>
</feature>
<dbReference type="GO" id="GO:0005886">
    <property type="term" value="C:plasma membrane"/>
    <property type="evidence" value="ECO:0007669"/>
    <property type="project" value="UniProtKB-SubCell"/>
</dbReference>
<dbReference type="PRINTS" id="PR00245">
    <property type="entry name" value="OLFACTORYR"/>
</dbReference>
<dbReference type="Gene3D" id="1.20.1070.10">
    <property type="entry name" value="Rhodopsin 7-helix transmembrane proteins"/>
    <property type="match status" value="1"/>
</dbReference>
<evidence type="ECO:0000313" key="13">
    <source>
        <dbReference type="Proteomes" id="UP000186698"/>
    </source>
</evidence>
<dbReference type="GO" id="GO:0004984">
    <property type="term" value="F:olfactory receptor activity"/>
    <property type="evidence" value="ECO:0000318"/>
    <property type="project" value="GO_Central"/>
</dbReference>
<proteinExistence type="inferred from homology"/>
<dbReference type="InterPro" id="IPR000276">
    <property type="entry name" value="GPCR_Rhodpsn"/>
</dbReference>
<evidence type="ECO:0000256" key="9">
    <source>
        <dbReference type="ARBA" id="ARBA00023224"/>
    </source>
</evidence>
<keyword evidence="6 10" id="KW-0297">G-protein coupled receptor</keyword>
<evidence type="ECO:0000256" key="6">
    <source>
        <dbReference type="ARBA" id="ARBA00023040"/>
    </source>
</evidence>
<evidence type="ECO:0000259" key="12">
    <source>
        <dbReference type="PROSITE" id="PS50262"/>
    </source>
</evidence>
<evidence type="ECO:0000256" key="2">
    <source>
        <dbReference type="ARBA" id="ARBA00022475"/>
    </source>
</evidence>
<dbReference type="PRINTS" id="PR00237">
    <property type="entry name" value="GPCRRHODOPSN"/>
</dbReference>
<dbReference type="InterPro" id="IPR000725">
    <property type="entry name" value="Olfact_rcpt"/>
</dbReference>
<keyword evidence="13" id="KW-1185">Reference proteome</keyword>
<feature type="transmembrane region" description="Helical" evidence="11">
    <location>
        <begin position="196"/>
        <end position="225"/>
    </location>
</feature>
<gene>
    <name evidence="14" type="primary">LOC108699078</name>
</gene>
<feature type="transmembrane region" description="Helical" evidence="11">
    <location>
        <begin position="237"/>
        <end position="260"/>
    </location>
</feature>
<evidence type="ECO:0000256" key="8">
    <source>
        <dbReference type="ARBA" id="ARBA00023170"/>
    </source>
</evidence>
<dbReference type="InterPro" id="IPR017452">
    <property type="entry name" value="GPCR_Rhodpsn_7TM"/>
</dbReference>
<evidence type="ECO:0000256" key="1">
    <source>
        <dbReference type="ARBA" id="ARBA00004651"/>
    </source>
</evidence>
<evidence type="ECO:0000256" key="3">
    <source>
        <dbReference type="ARBA" id="ARBA00022692"/>
    </source>
</evidence>
<organism evidence="13 14">
    <name type="scientific">Xenopus laevis</name>
    <name type="common">African clawed frog</name>
    <dbReference type="NCBI Taxonomy" id="8355"/>
    <lineage>
        <taxon>Eukaryota</taxon>
        <taxon>Metazoa</taxon>
        <taxon>Chordata</taxon>
        <taxon>Craniata</taxon>
        <taxon>Vertebrata</taxon>
        <taxon>Euteleostomi</taxon>
        <taxon>Amphibia</taxon>
        <taxon>Batrachia</taxon>
        <taxon>Anura</taxon>
        <taxon>Pipoidea</taxon>
        <taxon>Pipidae</taxon>
        <taxon>Xenopodinae</taxon>
        <taxon>Xenopus</taxon>
        <taxon>Xenopus</taxon>
    </lineage>
</organism>
<dbReference type="FunFam" id="1.20.1070.10:FF:000015">
    <property type="entry name" value="Olfactory receptor"/>
    <property type="match status" value="1"/>
</dbReference>
<dbReference type="PROSITE" id="PS50262">
    <property type="entry name" value="G_PROTEIN_RECEP_F1_2"/>
    <property type="match status" value="1"/>
</dbReference>
<comment type="subcellular location">
    <subcellularLocation>
        <location evidence="1 11">Cell membrane</location>
        <topology evidence="1 11">Multi-pass membrane protein</topology>
    </subcellularLocation>
</comment>
<keyword evidence="7 11" id="KW-0472">Membrane</keyword>
<dbReference type="PaxDb" id="8355-A0A1L8FC05"/>